<reference evidence="1" key="1">
    <citation type="submission" date="2021-03" db="EMBL/GenBank/DDBJ databases">
        <title>Evolutionary priming and transition to the ectomycorrhizal habit in an iconic lineage of mushroom-forming fungi: is preadaptation a requirement?</title>
        <authorList>
            <consortium name="DOE Joint Genome Institute"/>
            <person name="Looney B.P."/>
            <person name="Miyauchi S."/>
            <person name="Morin E."/>
            <person name="Drula E."/>
            <person name="Courty P.E."/>
            <person name="Chicoki N."/>
            <person name="Fauchery L."/>
            <person name="Kohler A."/>
            <person name="Kuo A."/>
            <person name="LaButti K."/>
            <person name="Pangilinan J."/>
            <person name="Lipzen A."/>
            <person name="Riley R."/>
            <person name="Andreopoulos W."/>
            <person name="He G."/>
            <person name="Johnson J."/>
            <person name="Barry K.W."/>
            <person name="Grigoriev I.V."/>
            <person name="Nagy L."/>
            <person name="Hibbett D."/>
            <person name="Henrissat B."/>
            <person name="Matheny P.B."/>
            <person name="Labbe J."/>
            <person name="Martin A.F."/>
        </authorList>
    </citation>
    <scope>NUCLEOTIDE SEQUENCE</scope>
    <source>
        <strain evidence="1">BPL698</strain>
    </source>
</reference>
<dbReference type="Proteomes" id="UP001207468">
    <property type="component" value="Unassembled WGS sequence"/>
</dbReference>
<evidence type="ECO:0000313" key="2">
    <source>
        <dbReference type="Proteomes" id="UP001207468"/>
    </source>
</evidence>
<dbReference type="EMBL" id="JAGFNK010000029">
    <property type="protein sequence ID" value="KAI9511014.1"/>
    <property type="molecule type" value="Genomic_DNA"/>
</dbReference>
<sequence length="254" mass="27829">MVIEMKTNVQLCGAQCASCLLLCVRSRLHEGDHSCNTTHKCVHNCDFCEDDVNICGTSAGHPGKHVCAVTAHLCGDPCKLSGRRGCLEDCTKVLRHADDDHMCPALVHMCGEPCALRGMKLPDGKIYSCPERCNIPIDQDHETHSCDTRLCPSTCELCKRLCDESHLHGLTSGAYHLCGEAHTCSALCSEKGICHIETAPQSIQATFTGRHETFQYTKYTQGLLKVRRMGMCLPRSSCQAVAMCYDDSSGKNFS</sequence>
<proteinExistence type="predicted"/>
<keyword evidence="2" id="KW-1185">Reference proteome</keyword>
<organism evidence="1 2">
    <name type="scientific">Russula earlei</name>
    <dbReference type="NCBI Taxonomy" id="71964"/>
    <lineage>
        <taxon>Eukaryota</taxon>
        <taxon>Fungi</taxon>
        <taxon>Dikarya</taxon>
        <taxon>Basidiomycota</taxon>
        <taxon>Agaricomycotina</taxon>
        <taxon>Agaricomycetes</taxon>
        <taxon>Russulales</taxon>
        <taxon>Russulaceae</taxon>
        <taxon>Russula</taxon>
    </lineage>
</organism>
<gene>
    <name evidence="1" type="ORF">F5148DRAFT_456358</name>
</gene>
<name>A0ACC0UIX4_9AGAM</name>
<protein>
    <submittedName>
        <fullName evidence="1">Uncharacterized protein</fullName>
    </submittedName>
</protein>
<accession>A0ACC0UIX4</accession>
<comment type="caution">
    <text evidence="1">The sequence shown here is derived from an EMBL/GenBank/DDBJ whole genome shotgun (WGS) entry which is preliminary data.</text>
</comment>
<evidence type="ECO:0000313" key="1">
    <source>
        <dbReference type="EMBL" id="KAI9511014.1"/>
    </source>
</evidence>